<name>A0AAW5DV34_9BACI</name>
<organism evidence="1 2">
    <name type="scientific">Fredinandcohnia quinoae</name>
    <dbReference type="NCBI Taxonomy" id="2918902"/>
    <lineage>
        <taxon>Bacteria</taxon>
        <taxon>Bacillati</taxon>
        <taxon>Bacillota</taxon>
        <taxon>Bacilli</taxon>
        <taxon>Bacillales</taxon>
        <taxon>Bacillaceae</taxon>
        <taxon>Fredinandcohnia</taxon>
    </lineage>
</organism>
<proteinExistence type="predicted"/>
<sequence length="877" mass="101885">MTSENEFITKTYYQAFILENDKRHPIEILGGAYLAEQEKELYDLSYIRFAQGEVYFHHKDYEAAIYKWENIDNDLAPWAKKNIADAYYELGLLSSAEEVYSSILSNNKILNSEVSLNLFTLYIEGNKLDSAYRVLQETINENPDYPNVTTIAKRFYEEQEDWKNAVELAINEAMRTESIEWFDNLIHYSEACHNRSFSPDIFIPVLRMLYELDQPKFKQLTAFIWQSYQNSSDYLNWLDSINQIMKDLEIDPYDSWHKISNLFEESYIELTTGEYLLSDIGTIMPKLMINWFNTTTTSNGLAAASAIVAWNDIFPSTIKSVIVKEAAIILENVHNDALTFDECYHFMRTMIEWAGKNNIETSSRLLWGFQQLFDIDATNILVLGKGKTTFLNSILGEEVVNSSLTNFMSIQFGVEKEISMVTDSERFPLTTLDNVTNQDSIIEIKLPSSLLQRSGLKLKTTGAYEYFTEKRSTFGYLPVVDGVLIVSSGETLNGNDFDYFAQIQHSVKETPIYFVLPNIFDVEKVKEYFPHAVILDSRAARNNEILSTISSSLVQEKNSNRIEKLLFLLRKMITSLLKKRVEAESKLQESISHNEEFIARLSGFVNSLSDKEIEQGQEIIESFDAVKTEVNKVLSEKIPKILKNCSNYIKEDSNFNLIHIELNERMNEEIQNLIDQEIGPSLSTSLQSWIGNSNQKLSETQAYLDEMKNSLAEGYPDQELHLQCDFKVVEDWHRDINRMTYGIQIEKENIMLRHNPVQVLLKSAGKVLSLLPQKQQVYLYNQYKKYVENESYDDISESIQRKFWLQFDFFKKSLKQDVNLFYQEPLNELSQTIAETMVRVEQNQQSLAKMKSNPEIYYDPLKLFETRLVQYERMNVR</sequence>
<dbReference type="InterPro" id="IPR011990">
    <property type="entry name" value="TPR-like_helical_dom_sf"/>
</dbReference>
<protein>
    <submittedName>
        <fullName evidence="1">GTP-binding protein</fullName>
    </submittedName>
</protein>
<keyword evidence="2" id="KW-1185">Reference proteome</keyword>
<dbReference type="SUPFAM" id="SSF48452">
    <property type="entry name" value="TPR-like"/>
    <property type="match status" value="1"/>
</dbReference>
<evidence type="ECO:0000313" key="2">
    <source>
        <dbReference type="Proteomes" id="UP001431131"/>
    </source>
</evidence>
<reference evidence="1" key="1">
    <citation type="submission" date="2022-02" db="EMBL/GenBank/DDBJ databases">
        <title>Fredinandcohnia quinoae sp. nov. isolated from Chenopodium quinoa seeds.</title>
        <authorList>
            <person name="Saati-Santamaria Z."/>
            <person name="Flores-Felix J.D."/>
            <person name="Igual J.M."/>
            <person name="Velazquez E."/>
            <person name="Garcia-Fraile P."/>
            <person name="Martinez-Molina E."/>
        </authorList>
    </citation>
    <scope>NUCLEOTIDE SEQUENCE</scope>
    <source>
        <strain evidence="1">SECRCQ15</strain>
    </source>
</reference>
<accession>A0AAW5DV34</accession>
<dbReference type="Gene3D" id="1.25.40.10">
    <property type="entry name" value="Tetratricopeptide repeat domain"/>
    <property type="match status" value="1"/>
</dbReference>
<evidence type="ECO:0000313" key="1">
    <source>
        <dbReference type="EMBL" id="MCH1624495.1"/>
    </source>
</evidence>
<comment type="caution">
    <text evidence="1">The sequence shown here is derived from an EMBL/GenBank/DDBJ whole genome shotgun (WGS) entry which is preliminary data.</text>
</comment>
<dbReference type="RefSeq" id="WP_240252955.1">
    <property type="nucleotide sequence ID" value="NZ_JAKTTI010000003.1"/>
</dbReference>
<dbReference type="AlphaFoldDB" id="A0AAW5DV34"/>
<dbReference type="EMBL" id="JAKTTI010000003">
    <property type="protein sequence ID" value="MCH1624495.1"/>
    <property type="molecule type" value="Genomic_DNA"/>
</dbReference>
<dbReference type="Proteomes" id="UP001431131">
    <property type="component" value="Unassembled WGS sequence"/>
</dbReference>
<gene>
    <name evidence="1" type="ORF">MJG50_04080</name>
</gene>